<dbReference type="Proteomes" id="UP000807716">
    <property type="component" value="Unassembled WGS sequence"/>
</dbReference>
<evidence type="ECO:0000256" key="3">
    <source>
        <dbReference type="ARBA" id="ARBA00012754"/>
    </source>
</evidence>
<dbReference type="Pfam" id="PF22666">
    <property type="entry name" value="Glyco_hydro_2_N2"/>
    <property type="match status" value="1"/>
</dbReference>
<accession>A0A9P6Q665</accession>
<keyword evidence="5" id="KW-0378">Hydrolase</keyword>
<dbReference type="AlphaFoldDB" id="A0A9P6Q665"/>
<keyword evidence="14" id="KW-1185">Reference proteome</keyword>
<evidence type="ECO:0000256" key="5">
    <source>
        <dbReference type="ARBA" id="ARBA00022801"/>
    </source>
</evidence>
<dbReference type="Gene3D" id="2.60.40.10">
    <property type="entry name" value="Immunoglobulins"/>
    <property type="match status" value="2"/>
</dbReference>
<dbReference type="PANTHER" id="PTHR43730:SF1">
    <property type="entry name" value="BETA-MANNOSIDASE"/>
    <property type="match status" value="1"/>
</dbReference>
<evidence type="ECO:0000256" key="1">
    <source>
        <dbReference type="ARBA" id="ARBA00000829"/>
    </source>
</evidence>
<dbReference type="Gene3D" id="3.20.20.80">
    <property type="entry name" value="Glycosidases"/>
    <property type="match status" value="1"/>
</dbReference>
<dbReference type="InterPro" id="IPR054593">
    <property type="entry name" value="Beta-mannosidase-like_N2"/>
</dbReference>
<dbReference type="InterPro" id="IPR050887">
    <property type="entry name" value="Beta-mannosidase_GH2"/>
</dbReference>
<feature type="region of interest" description="Disordered" evidence="10">
    <location>
        <begin position="670"/>
        <end position="692"/>
    </location>
</feature>
<evidence type="ECO:0000256" key="10">
    <source>
        <dbReference type="SAM" id="MobiDB-lite"/>
    </source>
</evidence>
<proteinExistence type="predicted"/>
<evidence type="ECO:0000259" key="12">
    <source>
        <dbReference type="Pfam" id="PF22666"/>
    </source>
</evidence>
<evidence type="ECO:0000259" key="11">
    <source>
        <dbReference type="Pfam" id="PF17753"/>
    </source>
</evidence>
<dbReference type="PANTHER" id="PTHR43730">
    <property type="entry name" value="BETA-MANNOSIDASE"/>
    <property type="match status" value="1"/>
</dbReference>
<evidence type="ECO:0000256" key="6">
    <source>
        <dbReference type="ARBA" id="ARBA00023180"/>
    </source>
</evidence>
<comment type="subcellular location">
    <subcellularLocation>
        <location evidence="2">Lysosome</location>
    </subcellularLocation>
</comment>
<dbReference type="FunFam" id="2.60.120.260:FF:000060">
    <property type="entry name" value="Probable beta-mannosidase"/>
    <property type="match status" value="1"/>
</dbReference>
<evidence type="ECO:0000256" key="4">
    <source>
        <dbReference type="ARBA" id="ARBA00022729"/>
    </source>
</evidence>
<name>A0A9P6Q665_9FUNG</name>
<dbReference type="GO" id="GO:0004567">
    <property type="term" value="F:beta-mannosidase activity"/>
    <property type="evidence" value="ECO:0007669"/>
    <property type="project" value="UniProtKB-EC"/>
</dbReference>
<dbReference type="GO" id="GO:0006516">
    <property type="term" value="P:glycoprotein catabolic process"/>
    <property type="evidence" value="ECO:0007669"/>
    <property type="project" value="TreeGrafter"/>
</dbReference>
<feature type="region of interest" description="Disordered" evidence="10">
    <location>
        <begin position="721"/>
        <end position="745"/>
    </location>
</feature>
<keyword evidence="7" id="KW-0458">Lysosome</keyword>
<feature type="compositionally biased region" description="Basic and acidic residues" evidence="10">
    <location>
        <begin position="670"/>
        <end position="686"/>
    </location>
</feature>
<keyword evidence="6" id="KW-0325">Glycoprotein</keyword>
<gene>
    <name evidence="13" type="ORF">DFQ27_004037</name>
</gene>
<evidence type="ECO:0000256" key="9">
    <source>
        <dbReference type="ARBA" id="ARBA00033445"/>
    </source>
</evidence>
<evidence type="ECO:0000256" key="8">
    <source>
        <dbReference type="ARBA" id="ARBA00023295"/>
    </source>
</evidence>
<comment type="catalytic activity">
    <reaction evidence="1">
        <text>Hydrolysis of terminal, non-reducing beta-D-mannose residues in beta-D-mannosides.</text>
        <dbReference type="EC" id="3.2.1.25"/>
    </reaction>
</comment>
<sequence length="839" mass="95335">MRTTQTLNGTWTLHNNDKTILIDAGVPGQVHDALLKSGYLKEDPYFGLNYVDEKFLALIHDKWTYTRTFTLETGGSNTNTKVFLDCHGLDTIATIDINGQTATKTNNQFRRYVVDISSLINPGENTIAISFDDATAYALEASEAYPYYVPDMFNISDAQHGFPCRNFVRKEQCSFSWDWGPAFAPCGIWRPIELHVVDSFQVLQWHWNVAMSEESRDVWELQITADCYSVDVTEVDCFITLESLDKSTSIPLNFDSKHHMSNEYCTLILSAKVPADKVSLWWPRGLGNQSLYQVTVQIFKAQGSAGGPKMLFNDVFRCGFRTCRLVQDSVDHPLASGTGFWFEVNGVSLFAKGTNWIPAHAFDKLGSWKKKRLLLESCMVANMNMIRIWGGGVYEDDVFYDYCDRHGIMIWQEFMFACALYPTDAEFLGNVRQEVEYQVKRLGGHPSLILWSGNNENQEFMVKGWDKATVENPYIFSIDYHKLYIETIRDAVLKLDRTRSFISSSPSAGIVSESPYTERYVLKDAERGLYGDVHFYDYKHDGRHAENFPNTRFASGKWKMLHHFVKRAFQDILVSTVELPGRQGLEVHVSNNKQVEAGGVLTIRSHRIDGVELKLAQPSEIPFHVGAQSSTCVLTLPDCVLRSTEGGGDGDADSSYWQLVSIGAYVTNDLRDKHSDDGSQTRREQLPRTFHLYPTREPFPIEQLSSETSIIIEDVRLQPSGWSHNENSSSTSHKREYDKDDEDRDKEEEGFVVEFTIQSTAVAGYVWLEWTRPFVGGSNGVADEETPSFGYFDDNGFWLLPLYKKVVRYHGRGRCTSPPKISDISIKSLFDALQSFDFV</sequence>
<protein>
    <recommendedName>
        <fullName evidence="3">beta-mannosidase</fullName>
        <ecNumber evidence="3">3.2.1.25</ecNumber>
    </recommendedName>
    <alternativeName>
        <fullName evidence="9">Mannanase</fullName>
    </alternativeName>
</protein>
<dbReference type="SUPFAM" id="SSF49303">
    <property type="entry name" value="beta-Galactosidase/glucuronidase domain"/>
    <property type="match status" value="1"/>
</dbReference>
<dbReference type="SUPFAM" id="SSF49785">
    <property type="entry name" value="Galactose-binding domain-like"/>
    <property type="match status" value="1"/>
</dbReference>
<organism evidence="13 14">
    <name type="scientific">Actinomortierella ambigua</name>
    <dbReference type="NCBI Taxonomy" id="1343610"/>
    <lineage>
        <taxon>Eukaryota</taxon>
        <taxon>Fungi</taxon>
        <taxon>Fungi incertae sedis</taxon>
        <taxon>Mucoromycota</taxon>
        <taxon>Mortierellomycotina</taxon>
        <taxon>Mortierellomycetes</taxon>
        <taxon>Mortierellales</taxon>
        <taxon>Mortierellaceae</taxon>
        <taxon>Actinomortierella</taxon>
    </lineage>
</organism>
<dbReference type="InterPro" id="IPR008979">
    <property type="entry name" value="Galactose-bd-like_sf"/>
</dbReference>
<reference evidence="13" key="1">
    <citation type="journal article" date="2020" name="Fungal Divers.">
        <title>Resolving the Mortierellaceae phylogeny through synthesis of multi-gene phylogenetics and phylogenomics.</title>
        <authorList>
            <person name="Vandepol N."/>
            <person name="Liber J."/>
            <person name="Desiro A."/>
            <person name="Na H."/>
            <person name="Kennedy M."/>
            <person name="Barry K."/>
            <person name="Grigoriev I.V."/>
            <person name="Miller A.N."/>
            <person name="O'Donnell K."/>
            <person name="Stajich J.E."/>
            <person name="Bonito G."/>
        </authorList>
    </citation>
    <scope>NUCLEOTIDE SEQUENCE</scope>
    <source>
        <strain evidence="13">BC1065</strain>
    </source>
</reference>
<dbReference type="Gene3D" id="2.60.120.260">
    <property type="entry name" value="Galactose-binding domain-like"/>
    <property type="match status" value="1"/>
</dbReference>
<feature type="domain" description="Beta-mannosidase Ig-fold" evidence="11">
    <location>
        <begin position="752"/>
        <end position="831"/>
    </location>
</feature>
<dbReference type="InterPro" id="IPR017853">
    <property type="entry name" value="GH"/>
</dbReference>
<dbReference type="OrthoDB" id="2866996at2759"/>
<dbReference type="InterPro" id="IPR013783">
    <property type="entry name" value="Ig-like_fold"/>
</dbReference>
<evidence type="ECO:0000256" key="7">
    <source>
        <dbReference type="ARBA" id="ARBA00023228"/>
    </source>
</evidence>
<feature type="domain" description="Beta-mannosidase-like galactose-binding" evidence="12">
    <location>
        <begin position="11"/>
        <end position="190"/>
    </location>
</feature>
<dbReference type="InterPro" id="IPR041625">
    <property type="entry name" value="Beta-mannosidase_Ig"/>
</dbReference>
<evidence type="ECO:0000313" key="14">
    <source>
        <dbReference type="Proteomes" id="UP000807716"/>
    </source>
</evidence>
<dbReference type="InterPro" id="IPR036156">
    <property type="entry name" value="Beta-gal/glucu_dom_sf"/>
</dbReference>
<dbReference type="EMBL" id="JAAAJB010000282">
    <property type="protein sequence ID" value="KAG0259501.1"/>
    <property type="molecule type" value="Genomic_DNA"/>
</dbReference>
<comment type="caution">
    <text evidence="13">The sequence shown here is derived from an EMBL/GenBank/DDBJ whole genome shotgun (WGS) entry which is preliminary data.</text>
</comment>
<evidence type="ECO:0000313" key="13">
    <source>
        <dbReference type="EMBL" id="KAG0259501.1"/>
    </source>
</evidence>
<keyword evidence="4" id="KW-0732">Signal</keyword>
<dbReference type="SUPFAM" id="SSF51445">
    <property type="entry name" value="(Trans)glycosidases"/>
    <property type="match status" value="1"/>
</dbReference>
<evidence type="ECO:0000256" key="2">
    <source>
        <dbReference type="ARBA" id="ARBA00004371"/>
    </source>
</evidence>
<keyword evidence="8" id="KW-0326">Glycosidase</keyword>
<dbReference type="EC" id="3.2.1.25" evidence="3"/>
<dbReference type="Pfam" id="PF17753">
    <property type="entry name" value="Ig_mannosidase"/>
    <property type="match status" value="1"/>
</dbReference>
<feature type="compositionally biased region" description="Polar residues" evidence="10">
    <location>
        <begin position="721"/>
        <end position="731"/>
    </location>
</feature>